<dbReference type="EMBL" id="JBIAZU010000003">
    <property type="protein sequence ID" value="MFF5291881.1"/>
    <property type="molecule type" value="Genomic_DNA"/>
</dbReference>
<dbReference type="Proteomes" id="UP001602245">
    <property type="component" value="Unassembled WGS sequence"/>
</dbReference>
<keyword evidence="1" id="KW-0175">Coiled coil</keyword>
<evidence type="ECO:0000313" key="2">
    <source>
        <dbReference type="EMBL" id="MFF5291881.1"/>
    </source>
</evidence>
<evidence type="ECO:0000256" key="1">
    <source>
        <dbReference type="SAM" id="Coils"/>
    </source>
</evidence>
<protein>
    <submittedName>
        <fullName evidence="2">Uncharacterized protein</fullName>
    </submittedName>
</protein>
<dbReference type="RefSeq" id="WP_040432415.1">
    <property type="nucleotide sequence ID" value="NZ_JBIAZU010000003.1"/>
</dbReference>
<sequence length="135" mass="15224">MSDIPDERARIREAMQRILDGTPHNSTGALTIVALAHEAGVPRNALTQRHPDLRNEFYEQVKKRGATPDVEVRLRAQIAKLKKTAANKDKELTQLRSDVPELVRVINQLTAENAELREALKMPPANIVPLRPRRP</sequence>
<organism evidence="2 3">
    <name type="scientific">Paractinoplanes globisporus</name>
    <dbReference type="NCBI Taxonomy" id="113565"/>
    <lineage>
        <taxon>Bacteria</taxon>
        <taxon>Bacillati</taxon>
        <taxon>Actinomycetota</taxon>
        <taxon>Actinomycetes</taxon>
        <taxon>Micromonosporales</taxon>
        <taxon>Micromonosporaceae</taxon>
        <taxon>Paractinoplanes</taxon>
    </lineage>
</organism>
<reference evidence="2 3" key="1">
    <citation type="submission" date="2024-10" db="EMBL/GenBank/DDBJ databases">
        <title>The Natural Products Discovery Center: Release of the First 8490 Sequenced Strains for Exploring Actinobacteria Biosynthetic Diversity.</title>
        <authorList>
            <person name="Kalkreuter E."/>
            <person name="Kautsar S.A."/>
            <person name="Yang D."/>
            <person name="Bader C.D."/>
            <person name="Teijaro C.N."/>
            <person name="Fluegel L."/>
            <person name="Davis C.M."/>
            <person name="Simpson J.R."/>
            <person name="Lauterbach L."/>
            <person name="Steele A.D."/>
            <person name="Gui C."/>
            <person name="Meng S."/>
            <person name="Li G."/>
            <person name="Viehrig K."/>
            <person name="Ye F."/>
            <person name="Su P."/>
            <person name="Kiefer A.F."/>
            <person name="Nichols A."/>
            <person name="Cepeda A.J."/>
            <person name="Yan W."/>
            <person name="Fan B."/>
            <person name="Jiang Y."/>
            <person name="Adhikari A."/>
            <person name="Zheng C.-J."/>
            <person name="Schuster L."/>
            <person name="Cowan T.M."/>
            <person name="Smanski M.J."/>
            <person name="Chevrette M.G."/>
            <person name="De Carvalho L.P.S."/>
            <person name="Shen B."/>
        </authorList>
    </citation>
    <scope>NUCLEOTIDE SEQUENCE [LARGE SCALE GENOMIC DNA]</scope>
    <source>
        <strain evidence="2 3">NPDC000087</strain>
    </source>
</reference>
<name>A0ABW6WEZ6_9ACTN</name>
<comment type="caution">
    <text evidence="2">The sequence shown here is derived from an EMBL/GenBank/DDBJ whole genome shotgun (WGS) entry which is preliminary data.</text>
</comment>
<keyword evidence="3" id="KW-1185">Reference proteome</keyword>
<evidence type="ECO:0000313" key="3">
    <source>
        <dbReference type="Proteomes" id="UP001602245"/>
    </source>
</evidence>
<gene>
    <name evidence="2" type="ORF">ACFY35_20765</name>
</gene>
<feature type="coiled-coil region" evidence="1">
    <location>
        <begin position="71"/>
        <end position="119"/>
    </location>
</feature>
<accession>A0ABW6WEZ6</accession>
<proteinExistence type="predicted"/>